<evidence type="ECO:0000313" key="13">
    <source>
        <dbReference type="EMBL" id="OGW98512.1"/>
    </source>
</evidence>
<evidence type="ECO:0000256" key="4">
    <source>
        <dbReference type="ARBA" id="ARBA00022490"/>
    </source>
</evidence>
<name>A0A1G1L043_9BACT</name>
<gene>
    <name evidence="10" type="primary">gltX</name>
    <name evidence="13" type="ORF">A3G33_08995</name>
</gene>
<dbReference type="FunFam" id="3.40.50.620:FF:000007">
    <property type="entry name" value="Glutamate--tRNA ligase"/>
    <property type="match status" value="1"/>
</dbReference>
<dbReference type="Gene3D" id="3.40.50.620">
    <property type="entry name" value="HUPs"/>
    <property type="match status" value="1"/>
</dbReference>
<evidence type="ECO:0000256" key="9">
    <source>
        <dbReference type="ARBA" id="ARBA00023146"/>
    </source>
</evidence>
<evidence type="ECO:0000256" key="1">
    <source>
        <dbReference type="ARBA" id="ARBA00004496"/>
    </source>
</evidence>
<dbReference type="InterPro" id="IPR004527">
    <property type="entry name" value="Glu-tRNA-ligase_bac/mito"/>
</dbReference>
<comment type="subunit">
    <text evidence="3 10">Monomer.</text>
</comment>
<dbReference type="InterPro" id="IPR000924">
    <property type="entry name" value="Glu/Gln-tRNA-synth"/>
</dbReference>
<feature type="short sequence motif" description="'HIGH' region" evidence="10">
    <location>
        <begin position="9"/>
        <end position="19"/>
    </location>
</feature>
<evidence type="ECO:0000256" key="7">
    <source>
        <dbReference type="ARBA" id="ARBA00022840"/>
    </source>
</evidence>
<dbReference type="NCBIfam" id="TIGR00464">
    <property type="entry name" value="gltX_bact"/>
    <property type="match status" value="1"/>
</dbReference>
<evidence type="ECO:0000256" key="5">
    <source>
        <dbReference type="ARBA" id="ARBA00022598"/>
    </source>
</evidence>
<dbReference type="GO" id="GO:0000049">
    <property type="term" value="F:tRNA binding"/>
    <property type="evidence" value="ECO:0007669"/>
    <property type="project" value="InterPro"/>
</dbReference>
<dbReference type="InterPro" id="IPR014729">
    <property type="entry name" value="Rossmann-like_a/b/a_fold"/>
</dbReference>
<dbReference type="InterPro" id="IPR049940">
    <property type="entry name" value="GluQ/Sye"/>
</dbReference>
<comment type="caution">
    <text evidence="13">The sequence shown here is derived from an EMBL/GenBank/DDBJ whole genome shotgun (WGS) entry which is preliminary data.</text>
</comment>
<keyword evidence="7 10" id="KW-0067">ATP-binding</keyword>
<dbReference type="InterPro" id="IPR020058">
    <property type="entry name" value="Glu/Gln-tRNA-synth_Ib_cat-dom"/>
</dbReference>
<feature type="short sequence motif" description="'KMSKS' region" evidence="10">
    <location>
        <begin position="248"/>
        <end position="252"/>
    </location>
</feature>
<comment type="catalytic activity">
    <reaction evidence="10">
        <text>tRNA(Glu) + L-glutamate + ATP = L-glutamyl-tRNA(Glu) + AMP + diphosphate</text>
        <dbReference type="Rhea" id="RHEA:23540"/>
        <dbReference type="Rhea" id="RHEA-COMP:9663"/>
        <dbReference type="Rhea" id="RHEA-COMP:9680"/>
        <dbReference type="ChEBI" id="CHEBI:29985"/>
        <dbReference type="ChEBI" id="CHEBI:30616"/>
        <dbReference type="ChEBI" id="CHEBI:33019"/>
        <dbReference type="ChEBI" id="CHEBI:78442"/>
        <dbReference type="ChEBI" id="CHEBI:78520"/>
        <dbReference type="ChEBI" id="CHEBI:456215"/>
        <dbReference type="EC" id="6.1.1.17"/>
    </reaction>
</comment>
<keyword evidence="5 10" id="KW-0436">Ligase</keyword>
<dbReference type="PRINTS" id="PR00987">
    <property type="entry name" value="TRNASYNTHGLU"/>
</dbReference>
<evidence type="ECO:0000256" key="6">
    <source>
        <dbReference type="ARBA" id="ARBA00022741"/>
    </source>
</evidence>
<dbReference type="Proteomes" id="UP000178187">
    <property type="component" value="Unassembled WGS sequence"/>
</dbReference>
<dbReference type="InterPro" id="IPR008925">
    <property type="entry name" value="aa_tRNA-synth_I_cd-bd_sf"/>
</dbReference>
<evidence type="ECO:0000259" key="11">
    <source>
        <dbReference type="Pfam" id="PF00749"/>
    </source>
</evidence>
<dbReference type="Pfam" id="PF00749">
    <property type="entry name" value="tRNA-synt_1c"/>
    <property type="match status" value="1"/>
</dbReference>
<comment type="subcellular location">
    <subcellularLocation>
        <location evidence="1 10">Cytoplasm</location>
    </subcellularLocation>
</comment>
<dbReference type="GO" id="GO:0005524">
    <property type="term" value="F:ATP binding"/>
    <property type="evidence" value="ECO:0007669"/>
    <property type="project" value="UniProtKB-UniRule"/>
</dbReference>
<evidence type="ECO:0000256" key="8">
    <source>
        <dbReference type="ARBA" id="ARBA00022917"/>
    </source>
</evidence>
<keyword evidence="4 10" id="KW-0963">Cytoplasm</keyword>
<feature type="domain" description="Glutamyl/glutaminyl-tRNA synthetase class Ib catalytic" evidence="11">
    <location>
        <begin position="3"/>
        <end position="318"/>
    </location>
</feature>
<dbReference type="EMBL" id="MHFR01000032">
    <property type="protein sequence ID" value="OGW98512.1"/>
    <property type="molecule type" value="Genomic_DNA"/>
</dbReference>
<dbReference type="SUPFAM" id="SSF52374">
    <property type="entry name" value="Nucleotidylyl transferase"/>
    <property type="match status" value="1"/>
</dbReference>
<accession>A0A1G1L043</accession>
<dbReference type="PROSITE" id="PS00178">
    <property type="entry name" value="AA_TRNA_LIGASE_I"/>
    <property type="match status" value="1"/>
</dbReference>
<sequence length="488" mass="56167">MTIRVRFAPSPTGYLHIGNIRTALFNYLFARHNQGTFILRIEDTDVERSRKEYADAILKDLKLLGMDWDEGPFYQSERLSIYQEHLEKLEKQGKTYLCYCSQDELKARRKEALALKQPAKYDGRCRTLSNEEKKRRIDQGIKPTVRFRVDETEPIIVHDLIRGEVRFDPQEIGDFVIMRPDPRGGDAFMPTFHMSVCIDDGLMGITHVIRGDDHLSNSPRHVLLFKAFGYQVPQFAHLSLIHGPGGEPLSKRFGAVTIPEFVDDRGYLPEAFCNYLALLGWSPKDNREIFSFKELIEAFDIANMTHHPAIFSEDKLIWVNMEHLKNLSPEDYLTRALEFLRSNHFYIKNEEMIKPVLLGIQQNIHRFDDLPKVLAFLNDVNFRARLQEQVMAGAGNEVFDILKEGRPVVLAAKSVLEKVGSQGEALLNELISEVQKITPEKGKKLYLPIRAAITAEAHGMELKKVFELLDKETLFSRFEYTTHLTTTK</sequence>
<evidence type="ECO:0000256" key="10">
    <source>
        <dbReference type="HAMAP-Rule" id="MF_00022"/>
    </source>
</evidence>
<dbReference type="GO" id="GO:0004818">
    <property type="term" value="F:glutamate-tRNA ligase activity"/>
    <property type="evidence" value="ECO:0007669"/>
    <property type="project" value="UniProtKB-UniRule"/>
</dbReference>
<dbReference type="InterPro" id="IPR001412">
    <property type="entry name" value="aa-tRNA-synth_I_CS"/>
</dbReference>
<dbReference type="AlphaFoldDB" id="A0A1G1L043"/>
<dbReference type="HAMAP" id="MF_00022">
    <property type="entry name" value="Glu_tRNA_synth_type1"/>
    <property type="match status" value="1"/>
</dbReference>
<dbReference type="EC" id="6.1.1.17" evidence="10"/>
<feature type="domain" description="Aminoacyl-tRNA synthetase class I anticodon-binding" evidence="12">
    <location>
        <begin position="337"/>
        <end position="479"/>
    </location>
</feature>
<organism evidence="13 14">
    <name type="scientific">Candidatus Danuiimicrobium aquiferis</name>
    <dbReference type="NCBI Taxonomy" id="1801832"/>
    <lineage>
        <taxon>Bacteria</taxon>
        <taxon>Pseudomonadati</taxon>
        <taxon>Candidatus Omnitrophota</taxon>
        <taxon>Candidatus Danuiimicrobium</taxon>
    </lineage>
</organism>
<dbReference type="InterPro" id="IPR045462">
    <property type="entry name" value="aa-tRNA-synth_I_cd-bd"/>
</dbReference>
<keyword evidence="9 10" id="KW-0030">Aminoacyl-tRNA synthetase</keyword>
<dbReference type="Pfam" id="PF19269">
    <property type="entry name" value="Anticodon_2"/>
    <property type="match status" value="1"/>
</dbReference>
<dbReference type="InterPro" id="IPR020751">
    <property type="entry name" value="aa-tRNA-synth_I_codon-bd_sub2"/>
</dbReference>
<dbReference type="GO" id="GO:0006424">
    <property type="term" value="P:glutamyl-tRNA aminoacylation"/>
    <property type="evidence" value="ECO:0007669"/>
    <property type="project" value="UniProtKB-UniRule"/>
</dbReference>
<dbReference type="InterPro" id="IPR033910">
    <property type="entry name" value="GluRS_core"/>
</dbReference>
<keyword evidence="8 10" id="KW-0648">Protein biosynthesis</keyword>
<dbReference type="GO" id="GO:0008270">
    <property type="term" value="F:zinc ion binding"/>
    <property type="evidence" value="ECO:0007669"/>
    <property type="project" value="InterPro"/>
</dbReference>
<comment type="caution">
    <text evidence="10">Lacks conserved residue(s) required for the propagation of feature annotation.</text>
</comment>
<protein>
    <recommendedName>
        <fullName evidence="10">Glutamate--tRNA ligase</fullName>
        <ecNumber evidence="10">6.1.1.17</ecNumber>
    </recommendedName>
    <alternativeName>
        <fullName evidence="10">Glutamyl-tRNA synthetase</fullName>
        <shortName evidence="10">GluRS</shortName>
    </alternativeName>
</protein>
<dbReference type="CDD" id="cd00808">
    <property type="entry name" value="GluRS_core"/>
    <property type="match status" value="1"/>
</dbReference>
<dbReference type="SUPFAM" id="SSF48163">
    <property type="entry name" value="An anticodon-binding domain of class I aminoacyl-tRNA synthetases"/>
    <property type="match status" value="1"/>
</dbReference>
<comment type="similarity">
    <text evidence="2 10">Belongs to the class-I aminoacyl-tRNA synthetase family. Glutamate--tRNA ligase type 1 subfamily.</text>
</comment>
<reference evidence="13 14" key="1">
    <citation type="journal article" date="2016" name="Nat. Commun.">
        <title>Thousands of microbial genomes shed light on interconnected biogeochemical processes in an aquifer system.</title>
        <authorList>
            <person name="Anantharaman K."/>
            <person name="Brown C.T."/>
            <person name="Hug L.A."/>
            <person name="Sharon I."/>
            <person name="Castelle C.J."/>
            <person name="Probst A.J."/>
            <person name="Thomas B.C."/>
            <person name="Singh A."/>
            <person name="Wilkins M.J."/>
            <person name="Karaoz U."/>
            <person name="Brodie E.L."/>
            <person name="Williams K.H."/>
            <person name="Hubbard S.S."/>
            <person name="Banfield J.F."/>
        </authorList>
    </citation>
    <scope>NUCLEOTIDE SEQUENCE [LARGE SCALE GENOMIC DNA]</scope>
</reference>
<keyword evidence="6 10" id="KW-0547">Nucleotide-binding</keyword>
<dbReference type="GO" id="GO:0005829">
    <property type="term" value="C:cytosol"/>
    <property type="evidence" value="ECO:0007669"/>
    <property type="project" value="TreeGrafter"/>
</dbReference>
<dbReference type="Gene3D" id="1.10.10.350">
    <property type="match status" value="1"/>
</dbReference>
<comment type="function">
    <text evidence="10">Catalyzes the attachment of glutamate to tRNA(Glu) in a two-step reaction: glutamate is first activated by ATP to form Glu-AMP and then transferred to the acceptor end of tRNA(Glu).</text>
</comment>
<dbReference type="PANTHER" id="PTHR43311">
    <property type="entry name" value="GLUTAMATE--TRNA LIGASE"/>
    <property type="match status" value="1"/>
</dbReference>
<evidence type="ECO:0000313" key="14">
    <source>
        <dbReference type="Proteomes" id="UP000178187"/>
    </source>
</evidence>
<proteinExistence type="inferred from homology"/>
<evidence type="ECO:0000256" key="3">
    <source>
        <dbReference type="ARBA" id="ARBA00011245"/>
    </source>
</evidence>
<dbReference type="PANTHER" id="PTHR43311:SF2">
    <property type="entry name" value="GLUTAMATE--TRNA LIGASE, MITOCHONDRIAL-RELATED"/>
    <property type="match status" value="1"/>
</dbReference>
<feature type="binding site" evidence="10">
    <location>
        <position position="251"/>
    </location>
    <ligand>
        <name>ATP</name>
        <dbReference type="ChEBI" id="CHEBI:30616"/>
    </ligand>
</feature>
<evidence type="ECO:0000259" key="12">
    <source>
        <dbReference type="Pfam" id="PF19269"/>
    </source>
</evidence>
<evidence type="ECO:0000256" key="2">
    <source>
        <dbReference type="ARBA" id="ARBA00007894"/>
    </source>
</evidence>